<dbReference type="EMBL" id="PYDT01000004">
    <property type="protein sequence ID" value="THU63025.1"/>
    <property type="molecule type" value="Genomic_DNA"/>
</dbReference>
<reference evidence="1 2" key="1">
    <citation type="journal article" date="2019" name="Nat. Plants">
        <title>Genome sequencing of Musa balbisiana reveals subgenome evolution and function divergence in polyploid bananas.</title>
        <authorList>
            <person name="Yao X."/>
        </authorList>
    </citation>
    <scope>NUCLEOTIDE SEQUENCE [LARGE SCALE GENOMIC DNA]</scope>
    <source>
        <strain evidence="2">cv. DH-PKW</strain>
        <tissue evidence="1">Leaves</tissue>
    </source>
</reference>
<keyword evidence="2" id="KW-1185">Reference proteome</keyword>
<name>A0A4S8JMA6_MUSBA</name>
<evidence type="ECO:0000313" key="1">
    <source>
        <dbReference type="EMBL" id="THU63025.1"/>
    </source>
</evidence>
<protein>
    <submittedName>
        <fullName evidence="1">Uncharacterized protein</fullName>
    </submittedName>
</protein>
<accession>A0A4S8JMA6</accession>
<evidence type="ECO:0000313" key="2">
    <source>
        <dbReference type="Proteomes" id="UP000317650"/>
    </source>
</evidence>
<comment type="caution">
    <text evidence="1">The sequence shown here is derived from an EMBL/GenBank/DDBJ whole genome shotgun (WGS) entry which is preliminary data.</text>
</comment>
<proteinExistence type="predicted"/>
<dbReference type="AlphaFoldDB" id="A0A4S8JMA6"/>
<gene>
    <name evidence="1" type="ORF">C4D60_Mb01t11360</name>
</gene>
<sequence length="68" mass="6985">MAAATESIVVAAVRIRAPIKSFLNPRIEILLLFLACFVGKQEEEKKKGNCDAAAAASASASSSSSASS</sequence>
<dbReference type="Proteomes" id="UP000317650">
    <property type="component" value="Chromosome 1"/>
</dbReference>
<organism evidence="1 2">
    <name type="scientific">Musa balbisiana</name>
    <name type="common">Banana</name>
    <dbReference type="NCBI Taxonomy" id="52838"/>
    <lineage>
        <taxon>Eukaryota</taxon>
        <taxon>Viridiplantae</taxon>
        <taxon>Streptophyta</taxon>
        <taxon>Embryophyta</taxon>
        <taxon>Tracheophyta</taxon>
        <taxon>Spermatophyta</taxon>
        <taxon>Magnoliopsida</taxon>
        <taxon>Liliopsida</taxon>
        <taxon>Zingiberales</taxon>
        <taxon>Musaceae</taxon>
        <taxon>Musa</taxon>
    </lineage>
</organism>